<gene>
    <name evidence="1" type="ORF">OIU85_005085</name>
</gene>
<evidence type="ECO:0000313" key="2">
    <source>
        <dbReference type="Proteomes" id="UP001151529"/>
    </source>
</evidence>
<sequence>MYFQMRNVVQPGCEIQCRDSRTEVVPEFRGYQIIHCIKKTLNDVICIGIAGAWNVFKFQLLSVTFSHTMYDFSHFVGKQLQVGLSFLSLFY</sequence>
<proteinExistence type="predicted"/>
<comment type="caution">
    <text evidence="1">The sequence shown here is derived from an EMBL/GenBank/DDBJ whole genome shotgun (WGS) entry which is preliminary data.</text>
</comment>
<accession>A0A9Q0SYU8</accession>
<reference evidence="1" key="2">
    <citation type="journal article" date="2023" name="Int. J. Mol. Sci.">
        <title>De Novo Assembly and Annotation of 11 Diverse Shrub Willow (Salix) Genomes Reveals Novel Gene Organization in Sex-Linked Regions.</title>
        <authorList>
            <person name="Hyden B."/>
            <person name="Feng K."/>
            <person name="Yates T.B."/>
            <person name="Jawdy S."/>
            <person name="Cereghino C."/>
            <person name="Smart L.B."/>
            <person name="Muchero W."/>
        </authorList>
    </citation>
    <scope>NUCLEOTIDE SEQUENCE [LARGE SCALE GENOMIC DNA]</scope>
    <source>
        <tissue evidence="1">Shoot tip</tissue>
    </source>
</reference>
<organism evidence="1 2">
    <name type="scientific">Salix viminalis</name>
    <name type="common">Common osier</name>
    <name type="synonym">Basket willow</name>
    <dbReference type="NCBI Taxonomy" id="40686"/>
    <lineage>
        <taxon>Eukaryota</taxon>
        <taxon>Viridiplantae</taxon>
        <taxon>Streptophyta</taxon>
        <taxon>Embryophyta</taxon>
        <taxon>Tracheophyta</taxon>
        <taxon>Spermatophyta</taxon>
        <taxon>Magnoliopsida</taxon>
        <taxon>eudicotyledons</taxon>
        <taxon>Gunneridae</taxon>
        <taxon>Pentapetalae</taxon>
        <taxon>rosids</taxon>
        <taxon>fabids</taxon>
        <taxon>Malpighiales</taxon>
        <taxon>Salicaceae</taxon>
        <taxon>Saliceae</taxon>
        <taxon>Salix</taxon>
    </lineage>
</organism>
<keyword evidence="2" id="KW-1185">Reference proteome</keyword>
<name>A0A9Q0SYU8_SALVM</name>
<dbReference type="AlphaFoldDB" id="A0A9Q0SYU8"/>
<dbReference type="Proteomes" id="UP001151529">
    <property type="component" value="Chromosome 13"/>
</dbReference>
<reference evidence="1" key="1">
    <citation type="submission" date="2022-11" db="EMBL/GenBank/DDBJ databases">
        <authorList>
            <person name="Hyden B.L."/>
            <person name="Feng K."/>
            <person name="Yates T."/>
            <person name="Jawdy S."/>
            <person name="Smart L.B."/>
            <person name="Muchero W."/>
        </authorList>
    </citation>
    <scope>NUCLEOTIDE SEQUENCE</scope>
    <source>
        <tissue evidence="1">Shoot tip</tissue>
    </source>
</reference>
<dbReference type="EMBL" id="JAPFFL010000011">
    <property type="protein sequence ID" value="KAJ6694365.1"/>
    <property type="molecule type" value="Genomic_DNA"/>
</dbReference>
<evidence type="ECO:0000313" key="1">
    <source>
        <dbReference type="EMBL" id="KAJ6694365.1"/>
    </source>
</evidence>
<protein>
    <submittedName>
        <fullName evidence="1">Uncharacterized protein</fullName>
    </submittedName>
</protein>